<dbReference type="PANTHER" id="PTHR14269">
    <property type="entry name" value="CDP-DIACYLGLYCEROL--GLYCEROL-3-PHOSPHATE 3-PHOSPHATIDYLTRANSFERASE-RELATED"/>
    <property type="match status" value="1"/>
</dbReference>
<dbReference type="Proteomes" id="UP000287166">
    <property type="component" value="Unassembled WGS sequence"/>
</dbReference>
<dbReference type="OrthoDB" id="10251048at2759"/>
<evidence type="ECO:0000313" key="2">
    <source>
        <dbReference type="Proteomes" id="UP000287166"/>
    </source>
</evidence>
<gene>
    <name evidence="1" type="ORF">SCP_0307890</name>
</gene>
<name>A0A401GG15_9APHY</name>
<protein>
    <submittedName>
        <fullName evidence="1">Uncharacterized CDP-alcohol phosphatidyltransferase class-I family protein</fullName>
    </submittedName>
</protein>
<dbReference type="Pfam" id="PF13344">
    <property type="entry name" value="Hydrolase_6"/>
    <property type="match status" value="1"/>
</dbReference>
<dbReference type="GO" id="GO:0005739">
    <property type="term" value="C:mitochondrion"/>
    <property type="evidence" value="ECO:0007669"/>
    <property type="project" value="TreeGrafter"/>
</dbReference>
<dbReference type="SUPFAM" id="SSF56784">
    <property type="entry name" value="HAD-like"/>
    <property type="match status" value="1"/>
</dbReference>
<accession>A0A401GG15</accession>
<dbReference type="GO" id="GO:0046474">
    <property type="term" value="P:glycerophospholipid biosynthetic process"/>
    <property type="evidence" value="ECO:0007669"/>
    <property type="project" value="TreeGrafter"/>
</dbReference>
<dbReference type="InterPro" id="IPR036412">
    <property type="entry name" value="HAD-like_sf"/>
</dbReference>
<dbReference type="RefSeq" id="XP_027611978.1">
    <property type="nucleotide sequence ID" value="XM_027756177.1"/>
</dbReference>
<comment type="caution">
    <text evidence="1">The sequence shown here is derived from an EMBL/GenBank/DDBJ whole genome shotgun (WGS) entry which is preliminary data.</text>
</comment>
<dbReference type="NCBIfam" id="TIGR01460">
    <property type="entry name" value="HAD-SF-IIA"/>
    <property type="match status" value="1"/>
</dbReference>
<dbReference type="PANTHER" id="PTHR14269:SF4">
    <property type="entry name" value="CAT EYE SYNDROME CRITICAL REGION PROTEIN 5"/>
    <property type="match status" value="1"/>
</dbReference>
<dbReference type="NCBIfam" id="TIGR01456">
    <property type="entry name" value="CECR5"/>
    <property type="match status" value="1"/>
</dbReference>
<dbReference type="InterPro" id="IPR023214">
    <property type="entry name" value="HAD_sf"/>
</dbReference>
<dbReference type="InParanoid" id="A0A401GG15"/>
<dbReference type="STRING" id="139825.A0A401GG15"/>
<reference evidence="1 2" key="1">
    <citation type="journal article" date="2018" name="Sci. Rep.">
        <title>Genome sequence of the cauliflower mushroom Sparassis crispa (Hanabiratake) and its association with beneficial usage.</title>
        <authorList>
            <person name="Kiyama R."/>
            <person name="Furutani Y."/>
            <person name="Kawaguchi K."/>
            <person name="Nakanishi T."/>
        </authorList>
    </citation>
    <scope>NUCLEOTIDE SEQUENCE [LARGE SCALE GENOMIC DNA]</scope>
</reference>
<dbReference type="EMBL" id="BFAD01000003">
    <property type="protein sequence ID" value="GBE81065.1"/>
    <property type="molecule type" value="Genomic_DNA"/>
</dbReference>
<sequence>MNHVHMHVFLRPSICRRTCGRLLALNFTRRTVHPLTRTFAAFAFDIDGVLLRGSQTIDAAKRALSILEGNNPTGMKIPYILVTNGGGASEEARCQKLSKQLGYQILPSQFVQSHTVLKSVVDLYADHPVLVLGGKDDDIRRVAEGYGFKEVYTTLDVHAWNPAIWPYHELTQSERKSVKDVDFTQTPISAIFVFHDPRNWALDIQIICDIILSGGIPGGPPKVTLDLEHPPVKLVFCNPDLLWKAGYSQPRLGEGAFRVAFQAVFKALTGSEYPYVQYGKPTKATYEYATRLLQRHYKALHGRHIDPQHVYMVGDNPDSDIAGANAAGWSSILVHTGVYDPHRGPPSHPPTHEVDDVEEAVKWAIERELHRGTCSGTSQ</sequence>
<dbReference type="AlphaFoldDB" id="A0A401GG15"/>
<dbReference type="InterPro" id="IPR050324">
    <property type="entry name" value="CDP-alcohol_PTase-I"/>
</dbReference>
<proteinExistence type="predicted"/>
<evidence type="ECO:0000313" key="1">
    <source>
        <dbReference type="EMBL" id="GBE81065.1"/>
    </source>
</evidence>
<dbReference type="GO" id="GO:0016740">
    <property type="term" value="F:transferase activity"/>
    <property type="evidence" value="ECO:0007669"/>
    <property type="project" value="UniProtKB-KW"/>
</dbReference>
<dbReference type="FunCoup" id="A0A401GG15">
    <property type="interactions" value="226"/>
</dbReference>
<dbReference type="InterPro" id="IPR006353">
    <property type="entry name" value="HAD-SF_hydro_IIA_CECR5"/>
</dbReference>
<dbReference type="Pfam" id="PF13242">
    <property type="entry name" value="Hydrolase_like"/>
    <property type="match status" value="1"/>
</dbReference>
<dbReference type="InterPro" id="IPR006357">
    <property type="entry name" value="HAD-SF_hydro_IIA"/>
</dbReference>
<keyword evidence="1" id="KW-0808">Transferase</keyword>
<dbReference type="Gene3D" id="3.40.50.1000">
    <property type="entry name" value="HAD superfamily/HAD-like"/>
    <property type="match status" value="2"/>
</dbReference>
<dbReference type="GeneID" id="38777982"/>
<organism evidence="1 2">
    <name type="scientific">Sparassis crispa</name>
    <dbReference type="NCBI Taxonomy" id="139825"/>
    <lineage>
        <taxon>Eukaryota</taxon>
        <taxon>Fungi</taxon>
        <taxon>Dikarya</taxon>
        <taxon>Basidiomycota</taxon>
        <taxon>Agaricomycotina</taxon>
        <taxon>Agaricomycetes</taxon>
        <taxon>Polyporales</taxon>
        <taxon>Sparassidaceae</taxon>
        <taxon>Sparassis</taxon>
    </lineage>
</organism>
<keyword evidence="2" id="KW-1185">Reference proteome</keyword>